<accession>A0ABU1H2Y0</accession>
<dbReference type="InterPro" id="IPR036374">
    <property type="entry name" value="OxRdtase_Mopterin-bd_sf"/>
</dbReference>
<name>A0ABU1H2Y0_9GAMM</name>
<reference evidence="1 2" key="1">
    <citation type="submission" date="2023-04" db="EMBL/GenBank/DDBJ databases">
        <title>A long-awaited taxogenomic arrangement of the family Halomonadaceae.</title>
        <authorList>
            <person name="De La Haba R."/>
            <person name="Chuvochina M."/>
            <person name="Wittouck S."/>
            <person name="Arahal D.R."/>
            <person name="Sanchez-Porro C."/>
            <person name="Hugenholtz P."/>
            <person name="Ventosa A."/>
        </authorList>
    </citation>
    <scope>NUCLEOTIDE SEQUENCE [LARGE SCALE GENOMIC DNA]</scope>
    <source>
        <strain evidence="1 2">DSM 21020</strain>
    </source>
</reference>
<protein>
    <recommendedName>
        <fullName evidence="3">Oxidoreductase molybdopterin-binding domain-containing protein</fullName>
    </recommendedName>
</protein>
<comment type="caution">
    <text evidence="1">The sequence shown here is derived from an EMBL/GenBank/DDBJ whole genome shotgun (WGS) entry which is preliminary data.</text>
</comment>
<evidence type="ECO:0000313" key="1">
    <source>
        <dbReference type="EMBL" id="MDR5898206.1"/>
    </source>
</evidence>
<organism evidence="1 2">
    <name type="scientific">Vreelandella vilamensis</name>
    <dbReference type="NCBI Taxonomy" id="531309"/>
    <lineage>
        <taxon>Bacteria</taxon>
        <taxon>Pseudomonadati</taxon>
        <taxon>Pseudomonadota</taxon>
        <taxon>Gammaproteobacteria</taxon>
        <taxon>Oceanospirillales</taxon>
        <taxon>Halomonadaceae</taxon>
        <taxon>Vreelandella</taxon>
    </lineage>
</organism>
<dbReference type="Proteomes" id="UP001254564">
    <property type="component" value="Unassembled WGS sequence"/>
</dbReference>
<gene>
    <name evidence="1" type="ORF">QC823_04260</name>
</gene>
<evidence type="ECO:0008006" key="3">
    <source>
        <dbReference type="Google" id="ProtNLM"/>
    </source>
</evidence>
<dbReference type="EMBL" id="JARWAN010000005">
    <property type="protein sequence ID" value="MDR5898206.1"/>
    <property type="molecule type" value="Genomic_DNA"/>
</dbReference>
<evidence type="ECO:0000313" key="2">
    <source>
        <dbReference type="Proteomes" id="UP001254564"/>
    </source>
</evidence>
<dbReference type="Gene3D" id="3.90.420.10">
    <property type="entry name" value="Oxidoreductase, molybdopterin-binding domain"/>
    <property type="match status" value="1"/>
</dbReference>
<keyword evidence="2" id="KW-1185">Reference proteome</keyword>
<proteinExistence type="predicted"/>
<dbReference type="RefSeq" id="WP_309655121.1">
    <property type="nucleotide sequence ID" value="NZ_JARWAN010000005.1"/>
</dbReference>
<sequence length="176" mass="19985">MGYFSSFVLQRYRWWILAVSLNCFAITLQAAEPVPRTFVPSQDESPVLTVNTQNGRHLISRAEIESLPLYSITLQHFEGPQGSFTGVWLKDFLSSHDVNETATLRFIAHDDYSVFINSEDRRQRDYLLVTRLDGEALTLADFGPTMLIVPAEAEAVEAGTASMTHWVWSIRDIFVQ</sequence>
<dbReference type="SUPFAM" id="SSF56524">
    <property type="entry name" value="Oxidoreductase molybdopterin-binding domain"/>
    <property type="match status" value="1"/>
</dbReference>